<comment type="caution">
    <text evidence="1">The sequence shown here is derived from an EMBL/GenBank/DDBJ whole genome shotgun (WGS) entry which is preliminary data.</text>
</comment>
<organism evidence="1 2">
    <name type="scientific">Coemansia helicoidea</name>
    <dbReference type="NCBI Taxonomy" id="1286919"/>
    <lineage>
        <taxon>Eukaryota</taxon>
        <taxon>Fungi</taxon>
        <taxon>Fungi incertae sedis</taxon>
        <taxon>Zoopagomycota</taxon>
        <taxon>Kickxellomycotina</taxon>
        <taxon>Kickxellomycetes</taxon>
        <taxon>Kickxellales</taxon>
        <taxon>Kickxellaceae</taxon>
        <taxon>Coemansia</taxon>
    </lineage>
</organism>
<dbReference type="EMBL" id="JANBUN010001866">
    <property type="protein sequence ID" value="KAJ2796466.1"/>
    <property type="molecule type" value="Genomic_DNA"/>
</dbReference>
<proteinExistence type="predicted"/>
<protein>
    <submittedName>
        <fullName evidence="1">Uncharacterized protein</fullName>
    </submittedName>
</protein>
<reference evidence="1" key="1">
    <citation type="submission" date="2022-07" db="EMBL/GenBank/DDBJ databases">
        <title>Phylogenomic reconstructions and comparative analyses of Kickxellomycotina fungi.</title>
        <authorList>
            <person name="Reynolds N.K."/>
            <person name="Stajich J.E."/>
            <person name="Barry K."/>
            <person name="Grigoriev I.V."/>
            <person name="Crous P."/>
            <person name="Smith M.E."/>
        </authorList>
    </citation>
    <scope>NUCLEOTIDE SEQUENCE</scope>
    <source>
        <strain evidence="1">BCRC 34780</strain>
    </source>
</reference>
<keyword evidence="2" id="KW-1185">Reference proteome</keyword>
<evidence type="ECO:0000313" key="1">
    <source>
        <dbReference type="EMBL" id="KAJ2796466.1"/>
    </source>
</evidence>
<evidence type="ECO:0000313" key="2">
    <source>
        <dbReference type="Proteomes" id="UP001140087"/>
    </source>
</evidence>
<dbReference type="Proteomes" id="UP001140087">
    <property type="component" value="Unassembled WGS sequence"/>
</dbReference>
<sequence length="162" mass="17174">MEDAEGTKIFVAQLAYSVTDEQLKEHFEQFGTVANAKVALEPPTDGYGSRRSRGFGFVTFEDAASAQRAIAEAHETQFEGRTIAVKQATNRAEGGGRGGYSRGGGRGGYSRGGGGRGGYSRGGDRGDYEQRGGDRGGDRGDFQQRGGNGGGYRRDNGYDNNA</sequence>
<accession>A0ACC1KWV0</accession>
<name>A0ACC1KWV0_9FUNG</name>
<gene>
    <name evidence="1" type="ORF">H4R21_004703</name>
</gene>